<gene>
    <name evidence="1" type="ORF">FZEAL_9229</name>
</gene>
<dbReference type="EMBL" id="JABEYC010000839">
    <property type="protein sequence ID" value="KAF4973782.1"/>
    <property type="molecule type" value="Genomic_DNA"/>
</dbReference>
<protein>
    <submittedName>
        <fullName evidence="1">Uncharacterized protein</fullName>
    </submittedName>
</protein>
<dbReference type="AlphaFoldDB" id="A0A8H4UCW3"/>
<reference evidence="1" key="1">
    <citation type="journal article" date="2020" name="BMC Genomics">
        <title>Correction to: Identification and distribution of gene clusters required for synthesis of sphingolipid metabolism inhibitors in diverse species of the filamentous fungus Fusarium.</title>
        <authorList>
            <person name="Kim H.S."/>
            <person name="Lohmar J.M."/>
            <person name="Busman M."/>
            <person name="Brown D.W."/>
            <person name="Naumann T.A."/>
            <person name="Divon H.H."/>
            <person name="Lysoe E."/>
            <person name="Uhlig S."/>
            <person name="Proctor R.H."/>
        </authorList>
    </citation>
    <scope>NUCLEOTIDE SEQUENCE</scope>
    <source>
        <strain evidence="1">NRRL 22465</strain>
    </source>
</reference>
<accession>A0A8H4UCW3</accession>
<organism evidence="1 2">
    <name type="scientific">Fusarium zealandicum</name>
    <dbReference type="NCBI Taxonomy" id="1053134"/>
    <lineage>
        <taxon>Eukaryota</taxon>
        <taxon>Fungi</taxon>
        <taxon>Dikarya</taxon>
        <taxon>Ascomycota</taxon>
        <taxon>Pezizomycotina</taxon>
        <taxon>Sordariomycetes</taxon>
        <taxon>Hypocreomycetidae</taxon>
        <taxon>Hypocreales</taxon>
        <taxon>Nectriaceae</taxon>
        <taxon>Fusarium</taxon>
        <taxon>Fusarium staphyleae species complex</taxon>
    </lineage>
</organism>
<reference evidence="1" key="2">
    <citation type="submission" date="2020-05" db="EMBL/GenBank/DDBJ databases">
        <authorList>
            <person name="Kim H.-S."/>
            <person name="Proctor R.H."/>
            <person name="Brown D.W."/>
        </authorList>
    </citation>
    <scope>NUCLEOTIDE SEQUENCE</scope>
    <source>
        <strain evidence="1">NRRL 22465</strain>
    </source>
</reference>
<keyword evidence="2" id="KW-1185">Reference proteome</keyword>
<comment type="caution">
    <text evidence="1">The sequence shown here is derived from an EMBL/GenBank/DDBJ whole genome shotgun (WGS) entry which is preliminary data.</text>
</comment>
<evidence type="ECO:0000313" key="1">
    <source>
        <dbReference type="EMBL" id="KAF4973782.1"/>
    </source>
</evidence>
<name>A0A8H4UCW3_9HYPO</name>
<dbReference type="Proteomes" id="UP000635477">
    <property type="component" value="Unassembled WGS sequence"/>
</dbReference>
<proteinExistence type="predicted"/>
<sequence>MLNNPVRGFPRMSWCGCESMPQDDAGLLEVRTTYYADLGSPNLNPLPRRIFTITGWVKWNRRLQAVKPDLTHTLSMAVDIAQKCTRDA</sequence>
<evidence type="ECO:0000313" key="2">
    <source>
        <dbReference type="Proteomes" id="UP000635477"/>
    </source>
</evidence>